<keyword evidence="1" id="KW-0812">Transmembrane</keyword>
<keyword evidence="1" id="KW-0472">Membrane</keyword>
<dbReference type="EMBL" id="WMII01000011">
    <property type="protein sequence ID" value="MTH65082.1"/>
    <property type="molecule type" value="Genomic_DNA"/>
</dbReference>
<proteinExistence type="predicted"/>
<dbReference type="Proteomes" id="UP000478740">
    <property type="component" value="Unassembled WGS sequence"/>
</dbReference>
<dbReference type="CDD" id="cd13926">
    <property type="entry name" value="N-acetylmuramidase_GH108"/>
    <property type="match status" value="1"/>
</dbReference>
<evidence type="ECO:0000259" key="2">
    <source>
        <dbReference type="Pfam" id="PF05838"/>
    </source>
</evidence>
<feature type="domain" description="TtsA-like Glycoside hydrolase family 108" evidence="2">
    <location>
        <begin position="23"/>
        <end position="107"/>
    </location>
</feature>
<evidence type="ECO:0000256" key="1">
    <source>
        <dbReference type="SAM" id="Phobius"/>
    </source>
</evidence>
<name>A0A6L6J0Z0_9RHOB</name>
<evidence type="ECO:0000313" key="4">
    <source>
        <dbReference type="EMBL" id="MTH65082.1"/>
    </source>
</evidence>
<dbReference type="InterPro" id="IPR023346">
    <property type="entry name" value="Lysozyme-like_dom_sf"/>
</dbReference>
<organism evidence="4 5">
    <name type="scientific">Paracoccus shanxieyensis</name>
    <dbReference type="NCBI Taxonomy" id="2675752"/>
    <lineage>
        <taxon>Bacteria</taxon>
        <taxon>Pseudomonadati</taxon>
        <taxon>Pseudomonadota</taxon>
        <taxon>Alphaproteobacteria</taxon>
        <taxon>Rhodobacterales</taxon>
        <taxon>Paracoccaceae</taxon>
        <taxon>Paracoccus</taxon>
    </lineage>
</organism>
<dbReference type="Pfam" id="PF05838">
    <property type="entry name" value="Glyco_hydro_108"/>
    <property type="match status" value="1"/>
</dbReference>
<dbReference type="AlphaFoldDB" id="A0A6L6J0Z0"/>
<evidence type="ECO:0000313" key="5">
    <source>
        <dbReference type="Proteomes" id="UP000478740"/>
    </source>
</evidence>
<sequence>MTPAARGPFHEDEMRENREKVIAWIGMSEGGLVDHPKDPGGRTNKGITQKTYDAWLRSKKRQSRAVDHITKAEADQIVAEQYLDTVKFDDLPAGLDYSVGDFSVNSGPSRAVKELQKLVGTDQDGVMGARTLAAVARADLAALIRAYNDRRLAFLKSLRTWSTFGKGWAARVQSVRDRSMGMAAGRAAPVITVQKPGEGEKATDDQIRTTNLLGKVLEDPIALIPAVGTLVTPLASSNGPLSWALAGLILMAGAFVAIRALKRGV</sequence>
<feature type="transmembrane region" description="Helical" evidence="1">
    <location>
        <begin position="241"/>
        <end position="261"/>
    </location>
</feature>
<evidence type="ECO:0000259" key="3">
    <source>
        <dbReference type="Pfam" id="PF09374"/>
    </source>
</evidence>
<dbReference type="SUPFAM" id="SSF53955">
    <property type="entry name" value="Lysozyme-like"/>
    <property type="match status" value="1"/>
</dbReference>
<dbReference type="RefSeq" id="WP_155044967.1">
    <property type="nucleotide sequence ID" value="NZ_WMIH01000011.1"/>
</dbReference>
<dbReference type="InterPro" id="IPR008565">
    <property type="entry name" value="TtsA-like_GH18_dom"/>
</dbReference>
<keyword evidence="5" id="KW-1185">Reference proteome</keyword>
<dbReference type="Pfam" id="PF09374">
    <property type="entry name" value="PG_binding_3"/>
    <property type="match status" value="1"/>
</dbReference>
<protein>
    <submittedName>
        <fullName evidence="4">Acetylmuramidase</fullName>
    </submittedName>
</protein>
<comment type="caution">
    <text evidence="4">The sequence shown here is derived from an EMBL/GenBank/DDBJ whole genome shotgun (WGS) entry which is preliminary data.</text>
</comment>
<dbReference type="Gene3D" id="1.20.141.10">
    <property type="entry name" value="Chitosanase, subunit A, domain 1"/>
    <property type="match status" value="1"/>
</dbReference>
<accession>A0A6L6J0Z0</accession>
<gene>
    <name evidence="4" type="ORF">GL284_12480</name>
</gene>
<keyword evidence="1" id="KW-1133">Transmembrane helix</keyword>
<feature type="domain" description="Peptidoglycan binding" evidence="3">
    <location>
        <begin position="111"/>
        <end position="171"/>
    </location>
</feature>
<dbReference type="InterPro" id="IPR018537">
    <property type="entry name" value="Peptidoglycan-bd_3"/>
</dbReference>
<reference evidence="4 5" key="1">
    <citation type="submission" date="2019-11" db="EMBL/GenBank/DDBJ databases">
        <authorList>
            <person name="Dong K."/>
        </authorList>
    </citation>
    <scope>NUCLEOTIDE SEQUENCE [LARGE SCALE GENOMIC DNA]</scope>
    <source>
        <strain evidence="4 5">DK608</strain>
    </source>
</reference>